<sequence length="414" mass="45990">MSPEAEATNNATNQTDDPPTNPPKVIDSLPIETPEEDSARKDRAISHIIPAAKNHPEVYQYVVSQINNASLRRNWATTLFNKDFMAWCRTSNADARPDLKFLVAALAVYDSFGTTTSRFGGVVMERGLRDWAIQQLEKRHLSSSTAESASPETPKEAPKKVPKVKMEEGARGEGLVNAVPPQVRVGNVDGRIRQSIEFDFNDPIAAQTYFEPPLAVVPPAVAGSLKRQAPSHSTEQARKKIKPEVDHEAIFAAEIKRLAAVEAIPQRIVLRDAGTQTDSDMSAQWAISLVSRITSEPLLKATDAMMLRTEALEEHTYAIENHTQALAELPAKIREAIQNTVQNTIQNTIHNPVHRPVGDVIRHGDNTYRQQLQIQSQPSSHEIVPIQPIQRQPTAFFYEPAPREPNNGTIYRYG</sequence>
<comment type="caution">
    <text evidence="2">The sequence shown here is derived from an EMBL/GenBank/DDBJ whole genome shotgun (WGS) entry which is preliminary data.</text>
</comment>
<evidence type="ECO:0000256" key="1">
    <source>
        <dbReference type="SAM" id="MobiDB-lite"/>
    </source>
</evidence>
<dbReference type="OrthoDB" id="5081908at2759"/>
<feature type="compositionally biased region" description="Basic and acidic residues" evidence="1">
    <location>
        <begin position="153"/>
        <end position="162"/>
    </location>
</feature>
<dbReference type="Proteomes" id="UP000622797">
    <property type="component" value="Unassembled WGS sequence"/>
</dbReference>
<accession>A0A8H4U3I1</accession>
<proteinExistence type="predicted"/>
<evidence type="ECO:0000313" key="3">
    <source>
        <dbReference type="Proteomes" id="UP000622797"/>
    </source>
</evidence>
<gene>
    <name evidence="2" type="ORF">FSARC_3858</name>
</gene>
<keyword evidence="3" id="KW-1185">Reference proteome</keyword>
<evidence type="ECO:0000313" key="2">
    <source>
        <dbReference type="EMBL" id="KAF4968829.1"/>
    </source>
</evidence>
<protein>
    <submittedName>
        <fullName evidence="2">Uncharacterized protein</fullName>
    </submittedName>
</protein>
<dbReference type="AlphaFoldDB" id="A0A8H4U3I1"/>
<dbReference type="EMBL" id="JABEXW010000186">
    <property type="protein sequence ID" value="KAF4968829.1"/>
    <property type="molecule type" value="Genomic_DNA"/>
</dbReference>
<reference evidence="2" key="1">
    <citation type="journal article" date="2020" name="BMC Genomics">
        <title>Correction to: Identification and distribution of gene clusters required for synthesis of sphingolipid metabolism inhibitors in diverse species of the filamentous fungus Fusarium.</title>
        <authorList>
            <person name="Kim H.S."/>
            <person name="Lohmar J.M."/>
            <person name="Busman M."/>
            <person name="Brown D.W."/>
            <person name="Naumann T.A."/>
            <person name="Divon H.H."/>
            <person name="Lysoe E."/>
            <person name="Uhlig S."/>
            <person name="Proctor R.H."/>
        </authorList>
    </citation>
    <scope>NUCLEOTIDE SEQUENCE</scope>
    <source>
        <strain evidence="2">NRRL 20472</strain>
    </source>
</reference>
<reference evidence="2" key="2">
    <citation type="submission" date="2020-05" db="EMBL/GenBank/DDBJ databases">
        <authorList>
            <person name="Kim H.-S."/>
            <person name="Proctor R.H."/>
            <person name="Brown D.W."/>
        </authorList>
    </citation>
    <scope>NUCLEOTIDE SEQUENCE</scope>
    <source>
        <strain evidence="2">NRRL 20472</strain>
    </source>
</reference>
<feature type="region of interest" description="Disordered" evidence="1">
    <location>
        <begin position="1"/>
        <end position="40"/>
    </location>
</feature>
<organism evidence="2 3">
    <name type="scientific">Fusarium sarcochroum</name>
    <dbReference type="NCBI Taxonomy" id="1208366"/>
    <lineage>
        <taxon>Eukaryota</taxon>
        <taxon>Fungi</taxon>
        <taxon>Dikarya</taxon>
        <taxon>Ascomycota</taxon>
        <taxon>Pezizomycotina</taxon>
        <taxon>Sordariomycetes</taxon>
        <taxon>Hypocreomycetidae</taxon>
        <taxon>Hypocreales</taxon>
        <taxon>Nectriaceae</taxon>
        <taxon>Fusarium</taxon>
        <taxon>Fusarium lateritium species complex</taxon>
    </lineage>
</organism>
<feature type="region of interest" description="Disordered" evidence="1">
    <location>
        <begin position="140"/>
        <end position="162"/>
    </location>
</feature>
<feature type="compositionally biased region" description="Low complexity" evidence="1">
    <location>
        <begin position="142"/>
        <end position="152"/>
    </location>
</feature>
<feature type="compositionally biased region" description="Low complexity" evidence="1">
    <location>
        <begin position="7"/>
        <end position="18"/>
    </location>
</feature>
<name>A0A8H4U3I1_9HYPO</name>